<reference evidence="12" key="1">
    <citation type="journal article" date="2021" name="PeerJ">
        <title>Extensive microbial diversity within the chicken gut microbiome revealed by metagenomics and culture.</title>
        <authorList>
            <person name="Gilroy R."/>
            <person name="Ravi A."/>
            <person name="Getino M."/>
            <person name="Pursley I."/>
            <person name="Horton D.L."/>
            <person name="Alikhan N.F."/>
            <person name="Baker D."/>
            <person name="Gharbi K."/>
            <person name="Hall N."/>
            <person name="Watson M."/>
            <person name="Adriaenssens E.M."/>
            <person name="Foster-Nyarko E."/>
            <person name="Jarju S."/>
            <person name="Secka A."/>
            <person name="Antonio M."/>
            <person name="Oren A."/>
            <person name="Chaudhuri R.R."/>
            <person name="La Ragione R."/>
            <person name="Hildebrand F."/>
            <person name="Pallen M.J."/>
        </authorList>
    </citation>
    <scope>NUCLEOTIDE SEQUENCE</scope>
    <source>
        <strain evidence="12">14975</strain>
    </source>
</reference>
<dbReference type="Gene3D" id="1.10.10.1330">
    <property type="entry name" value="RNA polymerase sigma-54 factor, core-binding domain"/>
    <property type="match status" value="1"/>
</dbReference>
<dbReference type="EMBL" id="DXFQ01000133">
    <property type="protein sequence ID" value="HIX20371.1"/>
    <property type="molecule type" value="Genomic_DNA"/>
</dbReference>
<dbReference type="GO" id="GO:0003677">
    <property type="term" value="F:DNA binding"/>
    <property type="evidence" value="ECO:0007669"/>
    <property type="project" value="UniProtKB-KW"/>
</dbReference>
<dbReference type="Proteomes" id="UP000823964">
    <property type="component" value="Unassembled WGS sequence"/>
</dbReference>
<evidence type="ECO:0000256" key="2">
    <source>
        <dbReference type="ARBA" id="ARBA00022478"/>
    </source>
</evidence>
<name>A0A9D1VC10_9BACT</name>
<dbReference type="GO" id="GO:0016987">
    <property type="term" value="F:sigma factor activity"/>
    <property type="evidence" value="ECO:0007669"/>
    <property type="project" value="UniProtKB-KW"/>
</dbReference>
<dbReference type="PRINTS" id="PR00045">
    <property type="entry name" value="SIGMA54FCT"/>
</dbReference>
<evidence type="ECO:0000256" key="1">
    <source>
        <dbReference type="ARBA" id="ARBA00008798"/>
    </source>
</evidence>
<organism evidence="12 13">
    <name type="scientific">Candidatus Akkermansia intestinigallinarum</name>
    <dbReference type="NCBI Taxonomy" id="2838431"/>
    <lineage>
        <taxon>Bacteria</taxon>
        <taxon>Pseudomonadati</taxon>
        <taxon>Verrucomicrobiota</taxon>
        <taxon>Verrucomicrobiia</taxon>
        <taxon>Verrucomicrobiales</taxon>
        <taxon>Akkermansiaceae</taxon>
        <taxon>Akkermansia</taxon>
    </lineage>
</organism>
<dbReference type="PANTHER" id="PTHR32248:SF4">
    <property type="entry name" value="RNA POLYMERASE SIGMA-54 FACTOR"/>
    <property type="match status" value="1"/>
</dbReference>
<feature type="region of interest" description="Disordered" evidence="9">
    <location>
        <begin position="45"/>
        <end position="90"/>
    </location>
</feature>
<dbReference type="PROSITE" id="PS00717">
    <property type="entry name" value="SIGMA54_1"/>
    <property type="match status" value="1"/>
</dbReference>
<keyword evidence="7" id="KW-0238">DNA-binding</keyword>
<gene>
    <name evidence="12" type="primary">rpoN</name>
    <name evidence="12" type="ORF">H9862_07205</name>
</gene>
<keyword evidence="8" id="KW-0804">Transcription</keyword>
<feature type="domain" description="RNA polymerase sigma factor 54 core-binding" evidence="11">
    <location>
        <begin position="101"/>
        <end position="286"/>
    </location>
</feature>
<evidence type="ECO:0000256" key="6">
    <source>
        <dbReference type="ARBA" id="ARBA00023082"/>
    </source>
</evidence>
<dbReference type="AlphaFoldDB" id="A0A9D1VC10"/>
<evidence type="ECO:0000313" key="12">
    <source>
        <dbReference type="EMBL" id="HIX20371.1"/>
    </source>
</evidence>
<protein>
    <submittedName>
        <fullName evidence="12">RNA polymerase factor sigma-54</fullName>
    </submittedName>
</protein>
<dbReference type="InterPro" id="IPR007046">
    <property type="entry name" value="RNA_pol_sigma_54_core-bd"/>
</dbReference>
<reference evidence="12" key="2">
    <citation type="submission" date="2021-04" db="EMBL/GenBank/DDBJ databases">
        <authorList>
            <person name="Gilroy R."/>
        </authorList>
    </citation>
    <scope>NUCLEOTIDE SEQUENCE</scope>
    <source>
        <strain evidence="12">14975</strain>
    </source>
</reference>
<accession>A0A9D1VC10</accession>
<sequence>MSSQGMEQGMRQNMVATAAMQMFMRTLQATNTELAQIASQAIAANPALEELPPPHRDESDEGDERGGRDRAADRTRHDASGENDTPSLDRAATQRHSAFLENISEPVTLAEHLSEQVRQSALPAPLAELCLQLIDRLDHRGYFSETREQTERELRASRPLFERALATLQDLDPAGVGAFSLQESLILQLLRADEGDSLAMRLLRERWDDLVRHRYAEAARALGESEEAVAGAARRIARLNPDPGSIFNRAEEHVITPDLIVRLENGQPVVQLTNEGLPRLGLSAAYRDMLAERADDTDLRRYLSRCFREGRELIKAISDRQQTILSVAQAIVRRQKPFFTDGPAALRPLRMEDIAQDTGLHLSTVSRAAKGKYLQCDHGVYELRRFFTAALPAGNEGESVSAGAVQARLRELIRSEDPRKPLSDAKLEAALAAEGISVARRTIAKYREQLHILPASLRRRN</sequence>
<evidence type="ECO:0000256" key="7">
    <source>
        <dbReference type="ARBA" id="ARBA00023125"/>
    </source>
</evidence>
<evidence type="ECO:0000256" key="8">
    <source>
        <dbReference type="ARBA" id="ARBA00023163"/>
    </source>
</evidence>
<dbReference type="Gene3D" id="1.10.10.60">
    <property type="entry name" value="Homeodomain-like"/>
    <property type="match status" value="1"/>
</dbReference>
<dbReference type="PROSITE" id="PS00718">
    <property type="entry name" value="SIGMA54_2"/>
    <property type="match status" value="1"/>
</dbReference>
<evidence type="ECO:0000256" key="3">
    <source>
        <dbReference type="ARBA" id="ARBA00022679"/>
    </source>
</evidence>
<evidence type="ECO:0000256" key="9">
    <source>
        <dbReference type="SAM" id="MobiDB-lite"/>
    </source>
</evidence>
<feature type="compositionally biased region" description="Basic and acidic residues" evidence="9">
    <location>
        <begin position="52"/>
        <end position="80"/>
    </location>
</feature>
<dbReference type="PIRSF" id="PIRSF000774">
    <property type="entry name" value="RpoN"/>
    <property type="match status" value="1"/>
</dbReference>
<dbReference type="PANTHER" id="PTHR32248">
    <property type="entry name" value="RNA POLYMERASE SIGMA-54 FACTOR"/>
    <property type="match status" value="1"/>
</dbReference>
<proteinExistence type="inferred from homology"/>
<comment type="caution">
    <text evidence="12">The sequence shown here is derived from an EMBL/GenBank/DDBJ whole genome shotgun (WGS) entry which is preliminary data.</text>
</comment>
<dbReference type="GO" id="GO:0016779">
    <property type="term" value="F:nucleotidyltransferase activity"/>
    <property type="evidence" value="ECO:0007669"/>
    <property type="project" value="UniProtKB-KW"/>
</dbReference>
<evidence type="ECO:0000313" key="13">
    <source>
        <dbReference type="Proteomes" id="UP000823964"/>
    </source>
</evidence>
<keyword evidence="4" id="KW-0548">Nucleotidyltransferase</keyword>
<evidence type="ECO:0000256" key="4">
    <source>
        <dbReference type="ARBA" id="ARBA00022695"/>
    </source>
</evidence>
<comment type="similarity">
    <text evidence="1">Belongs to the sigma-54 factor family.</text>
</comment>
<dbReference type="NCBIfam" id="TIGR02395">
    <property type="entry name" value="rpoN_sigma"/>
    <property type="match status" value="1"/>
</dbReference>
<dbReference type="PROSITE" id="PS50044">
    <property type="entry name" value="SIGMA54_3"/>
    <property type="match status" value="1"/>
</dbReference>
<dbReference type="InterPro" id="IPR000394">
    <property type="entry name" value="RNA_pol_sigma_54"/>
</dbReference>
<dbReference type="Pfam" id="PF04963">
    <property type="entry name" value="Sigma54_CBD"/>
    <property type="match status" value="1"/>
</dbReference>
<keyword evidence="6" id="KW-0731">Sigma factor</keyword>
<dbReference type="InterPro" id="IPR007634">
    <property type="entry name" value="RNA_pol_sigma_54_DNA-bd"/>
</dbReference>
<keyword evidence="5" id="KW-0805">Transcription regulation</keyword>
<dbReference type="Pfam" id="PF04552">
    <property type="entry name" value="Sigma54_DBD"/>
    <property type="match status" value="1"/>
</dbReference>
<keyword evidence="2" id="KW-0240">DNA-directed RNA polymerase</keyword>
<dbReference type="GO" id="GO:0000428">
    <property type="term" value="C:DNA-directed RNA polymerase complex"/>
    <property type="evidence" value="ECO:0007669"/>
    <property type="project" value="UniProtKB-KW"/>
</dbReference>
<dbReference type="GO" id="GO:0001216">
    <property type="term" value="F:DNA-binding transcription activator activity"/>
    <property type="evidence" value="ECO:0007669"/>
    <property type="project" value="InterPro"/>
</dbReference>
<evidence type="ECO:0000259" key="11">
    <source>
        <dbReference type="Pfam" id="PF04963"/>
    </source>
</evidence>
<evidence type="ECO:0000256" key="5">
    <source>
        <dbReference type="ARBA" id="ARBA00023015"/>
    </source>
</evidence>
<dbReference type="GO" id="GO:0006352">
    <property type="term" value="P:DNA-templated transcription initiation"/>
    <property type="evidence" value="ECO:0007669"/>
    <property type="project" value="InterPro"/>
</dbReference>
<keyword evidence="3" id="KW-0808">Transferase</keyword>
<evidence type="ECO:0000259" key="10">
    <source>
        <dbReference type="Pfam" id="PF04552"/>
    </source>
</evidence>
<feature type="domain" description="RNA polymerase sigma factor 54 DNA-binding" evidence="10">
    <location>
        <begin position="301"/>
        <end position="460"/>
    </location>
</feature>
<dbReference type="InterPro" id="IPR038709">
    <property type="entry name" value="RpoN_core-bd_sf"/>
</dbReference>